<evidence type="ECO:0000313" key="3">
    <source>
        <dbReference type="Proteomes" id="UP000887116"/>
    </source>
</evidence>
<protein>
    <submittedName>
        <fullName evidence="2">Uncharacterized protein</fullName>
    </submittedName>
</protein>
<comment type="caution">
    <text evidence="2">The sequence shown here is derived from an EMBL/GenBank/DDBJ whole genome shotgun (WGS) entry which is preliminary data.</text>
</comment>
<accession>A0A8X6J303</accession>
<dbReference type="AlphaFoldDB" id="A0A8X6J303"/>
<evidence type="ECO:0000256" key="1">
    <source>
        <dbReference type="SAM" id="MobiDB-lite"/>
    </source>
</evidence>
<name>A0A8X6J303_TRICU</name>
<dbReference type="Proteomes" id="UP000887116">
    <property type="component" value="Unassembled WGS sequence"/>
</dbReference>
<dbReference type="EMBL" id="BMAO01027526">
    <property type="protein sequence ID" value="GFR17790.1"/>
    <property type="molecule type" value="Genomic_DNA"/>
</dbReference>
<feature type="region of interest" description="Disordered" evidence="1">
    <location>
        <begin position="66"/>
        <end position="99"/>
    </location>
</feature>
<proteinExistence type="predicted"/>
<keyword evidence="3" id="KW-1185">Reference proteome</keyword>
<gene>
    <name evidence="2" type="ORF">TNCT_282311</name>
</gene>
<evidence type="ECO:0000313" key="2">
    <source>
        <dbReference type="EMBL" id="GFR17790.1"/>
    </source>
</evidence>
<sequence length="118" mass="12698">VVEIYRSGTEAGGVEAVAKKRGVEIPPGSGPGGWYPPSDLIRVLEQRLEEVEAVVKKRGEIPPGLDLEDGIPLLTDKGSGTEAGERLRQRKGGGNHPLRLDREDGIALLTDKGFRALY</sequence>
<feature type="non-terminal residue" evidence="2">
    <location>
        <position position="1"/>
    </location>
</feature>
<organism evidence="2 3">
    <name type="scientific">Trichonephila clavata</name>
    <name type="common">Joro spider</name>
    <name type="synonym">Nephila clavata</name>
    <dbReference type="NCBI Taxonomy" id="2740835"/>
    <lineage>
        <taxon>Eukaryota</taxon>
        <taxon>Metazoa</taxon>
        <taxon>Ecdysozoa</taxon>
        <taxon>Arthropoda</taxon>
        <taxon>Chelicerata</taxon>
        <taxon>Arachnida</taxon>
        <taxon>Araneae</taxon>
        <taxon>Araneomorphae</taxon>
        <taxon>Entelegynae</taxon>
        <taxon>Araneoidea</taxon>
        <taxon>Nephilidae</taxon>
        <taxon>Trichonephila</taxon>
    </lineage>
</organism>
<reference evidence="2" key="1">
    <citation type="submission" date="2020-07" db="EMBL/GenBank/DDBJ databases">
        <title>Multicomponent nature underlies the extraordinary mechanical properties of spider dragline silk.</title>
        <authorList>
            <person name="Kono N."/>
            <person name="Nakamura H."/>
            <person name="Mori M."/>
            <person name="Yoshida Y."/>
            <person name="Ohtoshi R."/>
            <person name="Malay A.D."/>
            <person name="Moran D.A.P."/>
            <person name="Tomita M."/>
            <person name="Numata K."/>
            <person name="Arakawa K."/>
        </authorList>
    </citation>
    <scope>NUCLEOTIDE SEQUENCE</scope>
</reference>